<dbReference type="InterPro" id="IPR000537">
    <property type="entry name" value="UbiA_prenyltransferase"/>
</dbReference>
<feature type="transmembrane region" description="Helical" evidence="8">
    <location>
        <begin position="144"/>
        <end position="163"/>
    </location>
</feature>
<feature type="transmembrane region" description="Helical" evidence="8">
    <location>
        <begin position="87"/>
        <end position="107"/>
    </location>
</feature>
<dbReference type="PANTHER" id="PTHR13929:SF0">
    <property type="entry name" value="UBIA PRENYLTRANSFERASE DOMAIN-CONTAINING PROTEIN 1"/>
    <property type="match status" value="1"/>
</dbReference>
<keyword evidence="4 9" id="KW-0808">Transferase</keyword>
<evidence type="ECO:0000313" key="10">
    <source>
        <dbReference type="Proteomes" id="UP000067523"/>
    </source>
</evidence>
<dbReference type="InterPro" id="IPR044878">
    <property type="entry name" value="UbiA_sf"/>
</dbReference>
<dbReference type="STRING" id="118060.ATZ35_05715"/>
<dbReference type="PANTHER" id="PTHR13929">
    <property type="entry name" value="1,4-DIHYDROXY-2-NAPHTHOATE OCTAPRENYLTRANSFERASE"/>
    <property type="match status" value="1"/>
</dbReference>
<dbReference type="GO" id="GO:0016020">
    <property type="term" value="C:membrane"/>
    <property type="evidence" value="ECO:0007669"/>
    <property type="project" value="UniProtKB-SubCell"/>
</dbReference>
<evidence type="ECO:0000256" key="2">
    <source>
        <dbReference type="ARBA" id="ARBA00004863"/>
    </source>
</evidence>
<feature type="transmembrane region" description="Helical" evidence="8">
    <location>
        <begin position="229"/>
        <end position="252"/>
    </location>
</feature>
<dbReference type="InterPro" id="IPR026046">
    <property type="entry name" value="UBIAD1"/>
</dbReference>
<reference evidence="10" key="1">
    <citation type="submission" date="2015-12" db="EMBL/GenBank/DDBJ databases">
        <authorList>
            <person name="Lauer A."/>
            <person name="Humrighouse B."/>
            <person name="Loparev V."/>
            <person name="Shewmaker P.L."/>
            <person name="Whitney A.M."/>
            <person name="McLaughlin R.W."/>
        </authorList>
    </citation>
    <scope>NUCLEOTIDE SEQUENCE [LARGE SCALE GENOMIC DNA]</scope>
    <source>
        <strain evidence="10">LMG 26678</strain>
    </source>
</reference>
<evidence type="ECO:0000256" key="5">
    <source>
        <dbReference type="ARBA" id="ARBA00022692"/>
    </source>
</evidence>
<keyword evidence="3" id="KW-0474">Menaquinone biosynthesis</keyword>
<keyword evidence="10" id="KW-1185">Reference proteome</keyword>
<keyword evidence="5 8" id="KW-0812">Transmembrane</keyword>
<dbReference type="AlphaFoldDB" id="A0A0U2XH44"/>
<proteinExistence type="predicted"/>
<dbReference type="KEGG" id="erx:ATZ35_05715"/>
<dbReference type="GO" id="GO:0009234">
    <property type="term" value="P:menaquinone biosynthetic process"/>
    <property type="evidence" value="ECO:0007669"/>
    <property type="project" value="UniProtKB-UniPathway"/>
</dbReference>
<comment type="pathway">
    <text evidence="2">Quinol/quinone metabolism; menaquinone biosynthesis.</text>
</comment>
<feature type="transmembrane region" description="Helical" evidence="8">
    <location>
        <begin position="12"/>
        <end position="32"/>
    </location>
</feature>
<keyword evidence="7 8" id="KW-0472">Membrane</keyword>
<dbReference type="Proteomes" id="UP000067523">
    <property type="component" value="Chromosome"/>
</dbReference>
<dbReference type="UniPathway" id="UPA00079"/>
<feature type="transmembrane region" description="Helical" evidence="8">
    <location>
        <begin position="38"/>
        <end position="58"/>
    </location>
</feature>
<name>A0A0U2XH44_9ENTE</name>
<dbReference type="EMBL" id="CP013655">
    <property type="protein sequence ID" value="ALS36669.1"/>
    <property type="molecule type" value="Genomic_DNA"/>
</dbReference>
<evidence type="ECO:0000256" key="8">
    <source>
        <dbReference type="SAM" id="Phobius"/>
    </source>
</evidence>
<dbReference type="GO" id="GO:0042371">
    <property type="term" value="P:vitamin K biosynthetic process"/>
    <property type="evidence" value="ECO:0007669"/>
    <property type="project" value="TreeGrafter"/>
</dbReference>
<evidence type="ECO:0000256" key="3">
    <source>
        <dbReference type="ARBA" id="ARBA00022428"/>
    </source>
</evidence>
<gene>
    <name evidence="9" type="ORF">ATZ35_05715</name>
</gene>
<comment type="subcellular location">
    <subcellularLocation>
        <location evidence="1">Membrane</location>
        <topology evidence="1">Multi-pass membrane protein</topology>
    </subcellularLocation>
</comment>
<feature type="transmembrane region" description="Helical" evidence="8">
    <location>
        <begin position="113"/>
        <end position="132"/>
    </location>
</feature>
<dbReference type="GO" id="GO:0004659">
    <property type="term" value="F:prenyltransferase activity"/>
    <property type="evidence" value="ECO:0007669"/>
    <property type="project" value="InterPro"/>
</dbReference>
<dbReference type="NCBIfam" id="NF004752">
    <property type="entry name" value="PRK06080.1-4"/>
    <property type="match status" value="1"/>
</dbReference>
<evidence type="ECO:0000256" key="4">
    <source>
        <dbReference type="ARBA" id="ARBA00022679"/>
    </source>
</evidence>
<evidence type="ECO:0000256" key="1">
    <source>
        <dbReference type="ARBA" id="ARBA00004141"/>
    </source>
</evidence>
<evidence type="ECO:0000256" key="6">
    <source>
        <dbReference type="ARBA" id="ARBA00022989"/>
    </source>
</evidence>
<dbReference type="Gene3D" id="1.10.357.140">
    <property type="entry name" value="UbiA prenyltransferase"/>
    <property type="match status" value="1"/>
</dbReference>
<dbReference type="PIRSF" id="PIRSF005355">
    <property type="entry name" value="UBIAD1"/>
    <property type="match status" value="1"/>
</dbReference>
<evidence type="ECO:0000313" key="9">
    <source>
        <dbReference type="EMBL" id="ALS36669.1"/>
    </source>
</evidence>
<feature type="transmembrane region" description="Helical" evidence="8">
    <location>
        <begin position="297"/>
        <end position="314"/>
    </location>
</feature>
<organism evidence="9 10">
    <name type="scientific">Enterococcus rotai</name>
    <dbReference type="NCBI Taxonomy" id="118060"/>
    <lineage>
        <taxon>Bacteria</taxon>
        <taxon>Bacillati</taxon>
        <taxon>Bacillota</taxon>
        <taxon>Bacilli</taxon>
        <taxon>Lactobacillales</taxon>
        <taxon>Enterococcaceae</taxon>
        <taxon>Enterococcus</taxon>
    </lineage>
</organism>
<dbReference type="RefSeq" id="WP_208929890.1">
    <property type="nucleotide sequence ID" value="NZ_CP013655.1"/>
</dbReference>
<accession>A0A0U2XH44</accession>
<protein>
    <submittedName>
        <fullName evidence="9">1,4-dihydroxy-2-naphthoate prenyltransferase</fullName>
    </submittedName>
</protein>
<dbReference type="NCBIfam" id="NF009926">
    <property type="entry name" value="PRK13387.1"/>
    <property type="match status" value="1"/>
</dbReference>
<feature type="transmembrane region" description="Helical" evidence="8">
    <location>
        <begin position="186"/>
        <end position="208"/>
    </location>
</feature>
<dbReference type="CDD" id="cd13962">
    <property type="entry name" value="PT_UbiA_UBIAD1"/>
    <property type="match status" value="1"/>
</dbReference>
<keyword evidence="6 8" id="KW-1133">Transmembrane helix</keyword>
<dbReference type="Pfam" id="PF01040">
    <property type="entry name" value="UbiA"/>
    <property type="match status" value="1"/>
</dbReference>
<sequence length="317" mass="35871">MSLKVFLQVVEIQTKLASLFPFAVGVLFSIAYFQEFQLGYTVLFFIGMVVFDMATTAINNYMDFKKAKSEVYKYEENIIGSSGIKPVLVRNMIFGMVAFSAVIGIFLTVQTGWLFLVMGGVCCFIGIFYTFGPIPLSRMPLGEVFSGFTMGLGIFAMTIYLNVQDKRPFYLLLDWGRGTFALTGNLWAVLAIIWASLPMVFTIANIMLANNLRDLDTDIENHRYTLVYYIGREHGVILFQLLMLACYAVVLIGWPLGVYHWPILTVFLSLPTVWKNLQSFKKELPHPKSFGYSIKNLLAFNGSYLLGLFLTIILEKI</sequence>
<evidence type="ECO:0000256" key="7">
    <source>
        <dbReference type="ARBA" id="ARBA00023136"/>
    </source>
</evidence>